<name>A0A2S7KS03_9FLAO</name>
<dbReference type="PANTHER" id="PTHR43540">
    <property type="entry name" value="PEROXYUREIDOACRYLATE/UREIDOACRYLATE AMIDOHYDROLASE-RELATED"/>
    <property type="match status" value="1"/>
</dbReference>
<dbReference type="RefSeq" id="WP_104813335.1">
    <property type="nucleotide sequence ID" value="NZ_MQUB01000001.1"/>
</dbReference>
<dbReference type="SUPFAM" id="SSF52499">
    <property type="entry name" value="Isochorismatase-like hydrolases"/>
    <property type="match status" value="1"/>
</dbReference>
<dbReference type="AlphaFoldDB" id="A0A2S7KS03"/>
<sequence>MTALLLIDIQEGLDDHPYYGGQRNNPNAEDKAAALLAHFRKKGLPVYHVQHSSNNPDSPLHPSKPGFAIKSLVRPEEGEPHYVKHENSAFVGTSLESDLKKAGINKLVICGLTTEHCVSTSTRMAANLGFTVSLAADATAAFAKKNGTTNYPAQMVHDIVLACLRDEFATVLETDKILATL</sequence>
<comment type="caution">
    <text evidence="3">The sequence shown here is derived from an EMBL/GenBank/DDBJ whole genome shotgun (WGS) entry which is preliminary data.</text>
</comment>
<protein>
    <recommendedName>
        <fullName evidence="2">Isochorismatase-like domain-containing protein</fullName>
    </recommendedName>
</protein>
<dbReference type="OrthoDB" id="9791276at2"/>
<dbReference type="PANTHER" id="PTHR43540:SF1">
    <property type="entry name" value="ISOCHORISMATASE HYDROLASE"/>
    <property type="match status" value="1"/>
</dbReference>
<dbReference type="GO" id="GO:0016787">
    <property type="term" value="F:hydrolase activity"/>
    <property type="evidence" value="ECO:0007669"/>
    <property type="project" value="UniProtKB-KW"/>
</dbReference>
<dbReference type="Gene3D" id="3.40.50.850">
    <property type="entry name" value="Isochorismatase-like"/>
    <property type="match status" value="1"/>
</dbReference>
<dbReference type="InterPro" id="IPR036380">
    <property type="entry name" value="Isochorismatase-like_sf"/>
</dbReference>
<evidence type="ECO:0000313" key="3">
    <source>
        <dbReference type="EMBL" id="PQB05396.1"/>
    </source>
</evidence>
<dbReference type="Proteomes" id="UP000239800">
    <property type="component" value="Unassembled WGS sequence"/>
</dbReference>
<proteinExistence type="predicted"/>
<evidence type="ECO:0000313" key="4">
    <source>
        <dbReference type="Proteomes" id="UP000239800"/>
    </source>
</evidence>
<dbReference type="InterPro" id="IPR050272">
    <property type="entry name" value="Isochorismatase-like_hydrls"/>
</dbReference>
<accession>A0A2S7KS03</accession>
<organism evidence="3 4">
    <name type="scientific">Aureitalea marina</name>
    <dbReference type="NCBI Taxonomy" id="930804"/>
    <lineage>
        <taxon>Bacteria</taxon>
        <taxon>Pseudomonadati</taxon>
        <taxon>Bacteroidota</taxon>
        <taxon>Flavobacteriia</taxon>
        <taxon>Flavobacteriales</taxon>
        <taxon>Flavobacteriaceae</taxon>
        <taxon>Aureitalea</taxon>
    </lineage>
</organism>
<evidence type="ECO:0000256" key="1">
    <source>
        <dbReference type="ARBA" id="ARBA00022801"/>
    </source>
</evidence>
<dbReference type="EMBL" id="MQUB01000001">
    <property type="protein sequence ID" value="PQB05396.1"/>
    <property type="molecule type" value="Genomic_DNA"/>
</dbReference>
<evidence type="ECO:0000259" key="2">
    <source>
        <dbReference type="Pfam" id="PF00857"/>
    </source>
</evidence>
<reference evidence="3 4" key="1">
    <citation type="submission" date="2016-11" db="EMBL/GenBank/DDBJ databases">
        <title>Trade-off between light-utilization and light-protection in marine flavobacteria.</title>
        <authorList>
            <person name="Kumagai Y."/>
        </authorList>
    </citation>
    <scope>NUCLEOTIDE SEQUENCE [LARGE SCALE GENOMIC DNA]</scope>
    <source>
        <strain evidence="3 4">NBRC 107741</strain>
    </source>
</reference>
<dbReference type="CDD" id="cd01014">
    <property type="entry name" value="nicotinamidase_related"/>
    <property type="match status" value="1"/>
</dbReference>
<keyword evidence="1" id="KW-0378">Hydrolase</keyword>
<dbReference type="InterPro" id="IPR000868">
    <property type="entry name" value="Isochorismatase-like_dom"/>
</dbReference>
<keyword evidence="4" id="KW-1185">Reference proteome</keyword>
<feature type="domain" description="Isochorismatase-like" evidence="2">
    <location>
        <begin position="2"/>
        <end position="173"/>
    </location>
</feature>
<gene>
    <name evidence="3" type="ORF">BST85_11225</name>
</gene>
<dbReference type="Pfam" id="PF00857">
    <property type="entry name" value="Isochorismatase"/>
    <property type="match status" value="1"/>
</dbReference>